<organism evidence="1">
    <name type="scientific">Lepeophtheirus salmonis</name>
    <name type="common">Salmon louse</name>
    <name type="synonym">Caligus salmonis</name>
    <dbReference type="NCBI Taxonomy" id="72036"/>
    <lineage>
        <taxon>Eukaryota</taxon>
        <taxon>Metazoa</taxon>
        <taxon>Ecdysozoa</taxon>
        <taxon>Arthropoda</taxon>
        <taxon>Crustacea</taxon>
        <taxon>Multicrustacea</taxon>
        <taxon>Hexanauplia</taxon>
        <taxon>Copepoda</taxon>
        <taxon>Siphonostomatoida</taxon>
        <taxon>Caligidae</taxon>
        <taxon>Lepeophtheirus</taxon>
    </lineage>
</organism>
<name>A0A0K2UJT5_LEPSM</name>
<reference evidence="1" key="1">
    <citation type="submission" date="2014-05" db="EMBL/GenBank/DDBJ databases">
        <authorList>
            <person name="Chronopoulou M."/>
        </authorList>
    </citation>
    <scope>NUCLEOTIDE SEQUENCE</scope>
    <source>
        <tissue evidence="1">Whole organism</tissue>
    </source>
</reference>
<sequence>MWFVNRETILKKKEVENTGFFKLHIYRVDFI</sequence>
<dbReference type="AlphaFoldDB" id="A0A0K2UJT5"/>
<evidence type="ECO:0000313" key="1">
    <source>
        <dbReference type="EMBL" id="CDW38498.1"/>
    </source>
</evidence>
<protein>
    <submittedName>
        <fullName evidence="1">Uncharacterized protein</fullName>
    </submittedName>
</protein>
<accession>A0A0K2UJT5</accession>
<dbReference type="EMBL" id="HACA01021137">
    <property type="protein sequence ID" value="CDW38498.1"/>
    <property type="molecule type" value="Transcribed_RNA"/>
</dbReference>
<proteinExistence type="predicted"/>